<evidence type="ECO:0000256" key="5">
    <source>
        <dbReference type="ARBA" id="ARBA00022723"/>
    </source>
</evidence>
<evidence type="ECO:0000256" key="11">
    <source>
        <dbReference type="RuleBase" id="RU364063"/>
    </source>
</evidence>
<keyword evidence="6 11" id="KW-0547">Nucleotide-binding</keyword>
<dbReference type="PATRIC" id="fig|1150469.3.peg.1657"/>
<evidence type="ECO:0000256" key="8">
    <source>
        <dbReference type="ARBA" id="ARBA00022840"/>
    </source>
</evidence>
<dbReference type="GO" id="GO:0006261">
    <property type="term" value="P:DNA-templated DNA replication"/>
    <property type="evidence" value="ECO:0007669"/>
    <property type="project" value="TreeGrafter"/>
</dbReference>
<dbReference type="Gene3D" id="1.20.272.10">
    <property type="match status" value="1"/>
</dbReference>
<dbReference type="GO" id="GO:0009360">
    <property type="term" value="C:DNA polymerase III complex"/>
    <property type="evidence" value="ECO:0007669"/>
    <property type="project" value="InterPro"/>
</dbReference>
<dbReference type="FunFam" id="1.10.8.60:FF:000013">
    <property type="entry name" value="DNA polymerase III subunit gamma/tau"/>
    <property type="match status" value="1"/>
</dbReference>
<dbReference type="GO" id="GO:0003677">
    <property type="term" value="F:DNA binding"/>
    <property type="evidence" value="ECO:0007669"/>
    <property type="project" value="InterPro"/>
</dbReference>
<dbReference type="Gene3D" id="1.10.8.60">
    <property type="match status" value="1"/>
</dbReference>
<dbReference type="GO" id="GO:0046872">
    <property type="term" value="F:metal ion binding"/>
    <property type="evidence" value="ECO:0007669"/>
    <property type="project" value="UniProtKB-KW"/>
</dbReference>
<feature type="region of interest" description="Disordered" evidence="12">
    <location>
        <begin position="529"/>
        <end position="548"/>
    </location>
</feature>
<dbReference type="eggNOG" id="COG2812">
    <property type="taxonomic scope" value="Bacteria"/>
</dbReference>
<dbReference type="HOGENOM" id="CLU_006229_0_7_5"/>
<evidence type="ECO:0000256" key="9">
    <source>
        <dbReference type="ARBA" id="ARBA00022932"/>
    </source>
</evidence>
<evidence type="ECO:0000256" key="2">
    <source>
        <dbReference type="ARBA" id="ARBA00022679"/>
    </source>
</evidence>
<evidence type="ECO:0000256" key="12">
    <source>
        <dbReference type="SAM" id="MobiDB-lite"/>
    </source>
</evidence>
<dbReference type="FunFam" id="3.40.50.300:FF:000014">
    <property type="entry name" value="DNA polymerase III subunit gamma/tau"/>
    <property type="match status" value="1"/>
</dbReference>
<dbReference type="Proteomes" id="UP000033220">
    <property type="component" value="Chromosome DSM 122"/>
</dbReference>
<comment type="subunit">
    <text evidence="11">DNA polymerase III contains a core (composed of alpha, epsilon and theta chains) that associates with a tau subunit. This core dimerizes to form the POLIII' complex. PolIII' associates with the gamma complex (composed of gamma, delta, delta', psi and chi chains) and with the beta chain to form the complete DNA polymerase III complex.</text>
</comment>
<dbReference type="CDD" id="cd18137">
    <property type="entry name" value="HLD_clamp_pol_III_gamma_tau"/>
    <property type="match status" value="1"/>
</dbReference>
<dbReference type="SMART" id="SM00382">
    <property type="entry name" value="AAA"/>
    <property type="match status" value="1"/>
</dbReference>
<dbReference type="Pfam" id="PF13177">
    <property type="entry name" value="DNA_pol3_delta2"/>
    <property type="match status" value="1"/>
</dbReference>
<dbReference type="NCBIfam" id="TIGR02397">
    <property type="entry name" value="dnaX_nterm"/>
    <property type="match status" value="1"/>
</dbReference>
<keyword evidence="5" id="KW-0479">Metal-binding</keyword>
<keyword evidence="4 11" id="KW-0235">DNA replication</keyword>
<dbReference type="KEGG" id="rpm:RSPPHO_01471"/>
<sequence>MSARPSRVRVLRSVTVVSRMRVRSPLLYHTSVALPHRAFPPKGMRGLGRAASPAFLLFQSGTGGCEDLLLCHDATKSSKKPLAKPPARPLYTPSEGWRGRNPRKPGQVRKEAANVGRCGSRPVFHLSPPTADGMTDTSLDESTALEHPGAYRVLARKYRPTTFDALIGQDALVQTLTNAIQSGRLAQAWMLTGVRGVGKTTTARLIARALNCVGPDGTGGVTIAPCGVCEHCRAIAEDRHVDVLEMDAASRTGVNDIREILDGVRYRPAMARTKVYIIDEVHMLSTAAFNALLKTLEEPPAHVKFIFATTELRKVPVTVLSRCQRFDLRRVGVEQLTTHFARLAGIEGASIEAGALALIARAADGSVRDGLSLLDQAIAHTAGVVSEAQVAEMLGLADRAQVLDLLEHLLAGRIAPALEGLARHYALGADPLVVLQDLLDLIHWMTRVKVVPASTDDAAVPEAERERAAGMAGRLSMAVLNRAWQILLKGLDDARTAPVPLRAVEMALIRLAYSADLPTPDEALRRLAASGPSAGTAPAPGGGGGGGGARALGGGAAARLVASQAVAPAPVAAVSGTAVDAVPKTFARLVDLVRSKREVVLAAHLSRDVRLVRYDPEACVLEFHPLPQAPRTLAGQVGTLLTRWTGRRWGISVSDQPGQATLHDTTTADIHAHPLIQALLHAFPGAALGTIRTTRAPEEDEDEAVTYEAPVGSADHDAFDPFTTEDDS</sequence>
<evidence type="ECO:0000256" key="7">
    <source>
        <dbReference type="ARBA" id="ARBA00022833"/>
    </source>
</evidence>
<dbReference type="SUPFAM" id="SSF52540">
    <property type="entry name" value="P-loop containing nucleoside triphosphate hydrolases"/>
    <property type="match status" value="1"/>
</dbReference>
<dbReference type="CDD" id="cd00009">
    <property type="entry name" value="AAA"/>
    <property type="match status" value="1"/>
</dbReference>
<dbReference type="Gene3D" id="3.40.50.300">
    <property type="entry name" value="P-loop containing nucleotide triphosphate hydrolases"/>
    <property type="match status" value="1"/>
</dbReference>
<evidence type="ECO:0000256" key="3">
    <source>
        <dbReference type="ARBA" id="ARBA00022695"/>
    </source>
</evidence>
<keyword evidence="3 11" id="KW-0548">Nucleotidyltransferase</keyword>
<dbReference type="Pfam" id="PF12362">
    <property type="entry name" value="DUF3646"/>
    <property type="match status" value="1"/>
</dbReference>
<dbReference type="InterPro" id="IPR012763">
    <property type="entry name" value="DNA_pol_III_sug/sutau_N"/>
</dbReference>
<evidence type="ECO:0000313" key="14">
    <source>
        <dbReference type="EMBL" id="CCG08097.1"/>
    </source>
</evidence>
<feature type="region of interest" description="Disordered" evidence="12">
    <location>
        <begin position="78"/>
        <end position="114"/>
    </location>
</feature>
<dbReference type="AlphaFoldDB" id="H6SJD2"/>
<dbReference type="GO" id="GO:0003887">
    <property type="term" value="F:DNA-directed DNA polymerase activity"/>
    <property type="evidence" value="ECO:0007669"/>
    <property type="project" value="UniProtKB-KW"/>
</dbReference>
<comment type="catalytic activity">
    <reaction evidence="10 11">
        <text>DNA(n) + a 2'-deoxyribonucleoside 5'-triphosphate = DNA(n+1) + diphosphate</text>
        <dbReference type="Rhea" id="RHEA:22508"/>
        <dbReference type="Rhea" id="RHEA-COMP:17339"/>
        <dbReference type="Rhea" id="RHEA-COMP:17340"/>
        <dbReference type="ChEBI" id="CHEBI:33019"/>
        <dbReference type="ChEBI" id="CHEBI:61560"/>
        <dbReference type="ChEBI" id="CHEBI:173112"/>
        <dbReference type="EC" id="2.7.7.7"/>
    </reaction>
</comment>
<name>H6SJD2_PARPM</name>
<organism evidence="14 15">
    <name type="scientific">Pararhodospirillum photometricum DSM 122</name>
    <dbReference type="NCBI Taxonomy" id="1150469"/>
    <lineage>
        <taxon>Bacteria</taxon>
        <taxon>Pseudomonadati</taxon>
        <taxon>Pseudomonadota</taxon>
        <taxon>Alphaproteobacteria</taxon>
        <taxon>Rhodospirillales</taxon>
        <taxon>Rhodospirillaceae</taxon>
        <taxon>Pararhodospirillum</taxon>
    </lineage>
</organism>
<dbReference type="NCBIfam" id="NF006585">
    <property type="entry name" value="PRK09111.1"/>
    <property type="match status" value="1"/>
</dbReference>
<keyword evidence="7" id="KW-0862">Zinc</keyword>
<dbReference type="EC" id="2.7.7.7" evidence="11"/>
<dbReference type="InterPro" id="IPR027417">
    <property type="entry name" value="P-loop_NTPase"/>
</dbReference>
<keyword evidence="2 11" id="KW-0808">Transferase</keyword>
<evidence type="ECO:0000259" key="13">
    <source>
        <dbReference type="SMART" id="SM00382"/>
    </source>
</evidence>
<dbReference type="InterPro" id="IPR022754">
    <property type="entry name" value="DNA_pol_III_gamma-3"/>
</dbReference>
<dbReference type="InterPro" id="IPR022107">
    <property type="entry name" value="DNA_pol_III_gamma/tau_C"/>
</dbReference>
<dbReference type="EMBL" id="HE663493">
    <property type="protein sequence ID" value="CCG08097.1"/>
    <property type="molecule type" value="Genomic_DNA"/>
</dbReference>
<evidence type="ECO:0000313" key="15">
    <source>
        <dbReference type="Proteomes" id="UP000033220"/>
    </source>
</evidence>
<feature type="region of interest" description="Disordered" evidence="12">
    <location>
        <begin position="694"/>
        <end position="728"/>
    </location>
</feature>
<dbReference type="InterPro" id="IPR045085">
    <property type="entry name" value="HLD_clamp_pol_III_gamma_tau"/>
</dbReference>
<evidence type="ECO:0000256" key="6">
    <source>
        <dbReference type="ARBA" id="ARBA00022741"/>
    </source>
</evidence>
<evidence type="ECO:0000256" key="4">
    <source>
        <dbReference type="ARBA" id="ARBA00022705"/>
    </source>
</evidence>
<dbReference type="InterPro" id="IPR003593">
    <property type="entry name" value="AAA+_ATPase"/>
</dbReference>
<evidence type="ECO:0000256" key="1">
    <source>
        <dbReference type="ARBA" id="ARBA00006360"/>
    </source>
</evidence>
<reference evidence="14 15" key="1">
    <citation type="submission" date="2012-02" db="EMBL/GenBank/DDBJ databases">
        <title>Shotgun genome sequence of Phaeospirillum photometricum DSM 122.</title>
        <authorList>
            <person name="Duquesne K."/>
            <person name="Sturgis J."/>
        </authorList>
    </citation>
    <scope>NUCLEOTIDE SEQUENCE [LARGE SCALE GENOMIC DNA]</scope>
    <source>
        <strain evidence="15">DSM122</strain>
    </source>
</reference>
<dbReference type="PANTHER" id="PTHR11669">
    <property type="entry name" value="REPLICATION FACTOR C / DNA POLYMERASE III GAMMA-TAU SUBUNIT"/>
    <property type="match status" value="1"/>
</dbReference>
<dbReference type="Pfam" id="PF22608">
    <property type="entry name" value="DNAX_ATPase_lid"/>
    <property type="match status" value="1"/>
</dbReference>
<comment type="function">
    <text evidence="11">DNA polymerase III is a complex, multichain enzyme responsible for most of the replicative synthesis in bacteria. This DNA polymerase also exhibits 3' to 5' exonuclease activity.</text>
</comment>
<gene>
    <name evidence="11" type="primary">dnaX</name>
    <name evidence="14" type="ORF">RSPPHO_01471</name>
</gene>
<dbReference type="STRING" id="1150469.RSPPHO_01471"/>
<feature type="compositionally biased region" description="Low complexity" evidence="12">
    <location>
        <begin position="529"/>
        <end position="539"/>
    </location>
</feature>
<evidence type="ECO:0000256" key="10">
    <source>
        <dbReference type="ARBA" id="ARBA00049244"/>
    </source>
</evidence>
<dbReference type="GO" id="GO:0005524">
    <property type="term" value="F:ATP binding"/>
    <property type="evidence" value="ECO:0007669"/>
    <property type="project" value="UniProtKB-KW"/>
</dbReference>
<feature type="domain" description="AAA+ ATPase" evidence="13">
    <location>
        <begin position="185"/>
        <end position="332"/>
    </location>
</feature>
<proteinExistence type="inferred from homology"/>
<comment type="similarity">
    <text evidence="1 11">Belongs to the DnaX/STICHEL family.</text>
</comment>
<dbReference type="InterPro" id="IPR050238">
    <property type="entry name" value="DNA_Rep/Repair_Clamp_Loader"/>
</dbReference>
<dbReference type="PANTHER" id="PTHR11669:SF0">
    <property type="entry name" value="PROTEIN STICHEL-LIKE 2"/>
    <property type="match status" value="1"/>
</dbReference>
<dbReference type="SUPFAM" id="SSF48019">
    <property type="entry name" value="post-AAA+ oligomerization domain-like"/>
    <property type="match status" value="1"/>
</dbReference>
<keyword evidence="8 11" id="KW-0067">ATP-binding</keyword>
<keyword evidence="9 11" id="KW-0239">DNA-directed DNA polymerase</keyword>
<dbReference type="Pfam" id="PF12169">
    <property type="entry name" value="DNA_pol3_gamma3"/>
    <property type="match status" value="1"/>
</dbReference>
<dbReference type="InterPro" id="IPR008921">
    <property type="entry name" value="DNA_pol3_clamp-load_cplx_C"/>
</dbReference>
<keyword evidence="15" id="KW-1185">Reference proteome</keyword>
<accession>H6SJD2</accession>
<protein>
    <recommendedName>
        <fullName evidence="11">DNA polymerase III subunit gamma/tau</fullName>
        <ecNumber evidence="11">2.7.7.7</ecNumber>
    </recommendedName>
</protein>